<gene>
    <name evidence="6" type="ORF">IAB31_08955</name>
</gene>
<dbReference type="Gene3D" id="3.40.50.300">
    <property type="entry name" value="P-loop containing nucleotide triphosphate hydrolases"/>
    <property type="match status" value="1"/>
</dbReference>
<comment type="caution">
    <text evidence="6">The sequence shown here is derived from an EMBL/GenBank/DDBJ whole genome shotgun (WGS) entry which is preliminary data.</text>
</comment>
<keyword evidence="3" id="KW-0547">Nucleotide-binding</keyword>
<dbReference type="SUPFAM" id="SSF52540">
    <property type="entry name" value="P-loop containing nucleoside triphosphate hydrolases"/>
    <property type="match status" value="1"/>
</dbReference>
<evidence type="ECO:0000259" key="5">
    <source>
        <dbReference type="PROSITE" id="PS50893"/>
    </source>
</evidence>
<dbReference type="InterPro" id="IPR027417">
    <property type="entry name" value="P-loop_NTPase"/>
</dbReference>
<dbReference type="InterPro" id="IPR003593">
    <property type="entry name" value="AAA+_ATPase"/>
</dbReference>
<keyword evidence="2" id="KW-0813">Transport</keyword>
<evidence type="ECO:0000313" key="6">
    <source>
        <dbReference type="EMBL" id="HIR14035.1"/>
    </source>
</evidence>
<dbReference type="GO" id="GO:0016887">
    <property type="term" value="F:ATP hydrolysis activity"/>
    <property type="evidence" value="ECO:0007669"/>
    <property type="project" value="InterPro"/>
</dbReference>
<name>A0A9D1ACV4_9FIRM</name>
<evidence type="ECO:0000256" key="1">
    <source>
        <dbReference type="ARBA" id="ARBA00005417"/>
    </source>
</evidence>
<evidence type="ECO:0000256" key="4">
    <source>
        <dbReference type="ARBA" id="ARBA00022840"/>
    </source>
</evidence>
<dbReference type="SMART" id="SM00382">
    <property type="entry name" value="AAA"/>
    <property type="match status" value="1"/>
</dbReference>
<sequence length="214" mass="24296">MEKKNFIEVQGLYKQFKNRTVLTDIHVKFEAGKIYGIVGRNGSGKSVFLKCICGFIPPTEGTIRVNGRIVGKEVDFPEEIGFIIEAPGFLNHLSGFKNLCYLASIRNKIGNNTVEEYIRLVGLDPHDRKHVGKYSLGMRQRLGIAQALMEDPGILLLDEPMNGLDQEGIQDMRELFLKLKEQGKLILLATHVREDVELLCDEVYEMQYGKLRKI</sequence>
<reference evidence="6" key="1">
    <citation type="submission" date="2020-10" db="EMBL/GenBank/DDBJ databases">
        <authorList>
            <person name="Gilroy R."/>
        </authorList>
    </citation>
    <scope>NUCLEOTIDE SEQUENCE</scope>
    <source>
        <strain evidence="6">ChiSjej4B22-8148</strain>
    </source>
</reference>
<dbReference type="Pfam" id="PF00005">
    <property type="entry name" value="ABC_tran"/>
    <property type="match status" value="1"/>
</dbReference>
<dbReference type="PROSITE" id="PS50893">
    <property type="entry name" value="ABC_TRANSPORTER_2"/>
    <property type="match status" value="1"/>
</dbReference>
<dbReference type="InterPro" id="IPR017871">
    <property type="entry name" value="ABC_transporter-like_CS"/>
</dbReference>
<dbReference type="AlphaFoldDB" id="A0A9D1ACV4"/>
<dbReference type="InterPro" id="IPR003439">
    <property type="entry name" value="ABC_transporter-like_ATP-bd"/>
</dbReference>
<evidence type="ECO:0000256" key="2">
    <source>
        <dbReference type="ARBA" id="ARBA00022448"/>
    </source>
</evidence>
<dbReference type="PROSITE" id="PS00211">
    <property type="entry name" value="ABC_TRANSPORTER_1"/>
    <property type="match status" value="1"/>
</dbReference>
<accession>A0A9D1ACV4</accession>
<proteinExistence type="inferred from homology"/>
<organism evidence="6 7">
    <name type="scientific">Candidatus Choladousia intestinavium</name>
    <dbReference type="NCBI Taxonomy" id="2840727"/>
    <lineage>
        <taxon>Bacteria</taxon>
        <taxon>Bacillati</taxon>
        <taxon>Bacillota</taxon>
        <taxon>Clostridia</taxon>
        <taxon>Lachnospirales</taxon>
        <taxon>Lachnospiraceae</taxon>
        <taxon>Lachnospiraceae incertae sedis</taxon>
        <taxon>Candidatus Choladousia</taxon>
    </lineage>
</organism>
<evidence type="ECO:0000313" key="7">
    <source>
        <dbReference type="Proteomes" id="UP000886757"/>
    </source>
</evidence>
<dbReference type="EMBL" id="DVGK01000105">
    <property type="protein sequence ID" value="HIR14035.1"/>
    <property type="molecule type" value="Genomic_DNA"/>
</dbReference>
<feature type="domain" description="ABC transporter" evidence="5">
    <location>
        <begin position="7"/>
        <end position="214"/>
    </location>
</feature>
<dbReference type="PANTHER" id="PTHR43335">
    <property type="entry name" value="ABC TRANSPORTER, ATP-BINDING PROTEIN"/>
    <property type="match status" value="1"/>
</dbReference>
<evidence type="ECO:0000256" key="3">
    <source>
        <dbReference type="ARBA" id="ARBA00022741"/>
    </source>
</evidence>
<reference evidence="6" key="2">
    <citation type="journal article" date="2021" name="PeerJ">
        <title>Extensive microbial diversity within the chicken gut microbiome revealed by metagenomics and culture.</title>
        <authorList>
            <person name="Gilroy R."/>
            <person name="Ravi A."/>
            <person name="Getino M."/>
            <person name="Pursley I."/>
            <person name="Horton D.L."/>
            <person name="Alikhan N.F."/>
            <person name="Baker D."/>
            <person name="Gharbi K."/>
            <person name="Hall N."/>
            <person name="Watson M."/>
            <person name="Adriaenssens E.M."/>
            <person name="Foster-Nyarko E."/>
            <person name="Jarju S."/>
            <person name="Secka A."/>
            <person name="Antonio M."/>
            <person name="Oren A."/>
            <person name="Chaudhuri R.R."/>
            <person name="La Ragione R."/>
            <person name="Hildebrand F."/>
            <person name="Pallen M.J."/>
        </authorList>
    </citation>
    <scope>NUCLEOTIDE SEQUENCE</scope>
    <source>
        <strain evidence="6">ChiSjej4B22-8148</strain>
    </source>
</reference>
<dbReference type="GO" id="GO:0005524">
    <property type="term" value="F:ATP binding"/>
    <property type="evidence" value="ECO:0007669"/>
    <property type="project" value="UniProtKB-KW"/>
</dbReference>
<dbReference type="PANTHER" id="PTHR43335:SF4">
    <property type="entry name" value="ABC TRANSPORTER, ATP-BINDING PROTEIN"/>
    <property type="match status" value="1"/>
</dbReference>
<keyword evidence="4 6" id="KW-0067">ATP-binding</keyword>
<comment type="similarity">
    <text evidence="1">Belongs to the ABC transporter superfamily.</text>
</comment>
<protein>
    <submittedName>
        <fullName evidence="6">ATP-binding cassette domain-containing protein</fullName>
    </submittedName>
</protein>
<dbReference type="Proteomes" id="UP000886757">
    <property type="component" value="Unassembled WGS sequence"/>
</dbReference>